<dbReference type="PANTHER" id="PTHR30329:SF21">
    <property type="entry name" value="LIPOPROTEIN YIAD-RELATED"/>
    <property type="match status" value="1"/>
</dbReference>
<comment type="caution">
    <text evidence="7">The sequence shown here is derived from an EMBL/GenBank/DDBJ whole genome shotgun (WGS) entry which is preliminary data.</text>
</comment>
<evidence type="ECO:0000256" key="5">
    <source>
        <dbReference type="SAM" id="MobiDB-lite"/>
    </source>
</evidence>
<dbReference type="InterPro" id="IPR006664">
    <property type="entry name" value="OMP_bac"/>
</dbReference>
<dbReference type="EMBL" id="JBBKZS010000001">
    <property type="protein sequence ID" value="MEJ8853278.1"/>
    <property type="molecule type" value="Genomic_DNA"/>
</dbReference>
<evidence type="ECO:0000256" key="4">
    <source>
        <dbReference type="PROSITE-ProRule" id="PRU00473"/>
    </source>
</evidence>
<evidence type="ECO:0000256" key="1">
    <source>
        <dbReference type="ARBA" id="ARBA00004442"/>
    </source>
</evidence>
<feature type="compositionally biased region" description="Low complexity" evidence="5">
    <location>
        <begin position="63"/>
        <end position="72"/>
    </location>
</feature>
<sequence length="240" mass="24792">MYRYLSTLALALAAAGVLVALPVKAEKVVVYREGQIVNPQDVADVLGKNRSIRLLDDAPAASEPAAAQASAPRKSTVVAAAPRPKTSARPAATARPGPAVSEMTTAPTLTAAAAARPAAATHDDPGSEAPAALSLPVQFGFGSAEILPIARTQLDALAEGIKLLAPGSIVTIEGHTDAAGSAAYNMQLSRVRANAVRDYLVNHHNIDAARLKTVGYGKERPIEGTDPLAAVNRRVQFRGA</sequence>
<dbReference type="RefSeq" id="WP_340333378.1">
    <property type="nucleotide sequence ID" value="NZ_JBBKZS010000001.1"/>
</dbReference>
<dbReference type="CDD" id="cd07185">
    <property type="entry name" value="OmpA_C-like"/>
    <property type="match status" value="1"/>
</dbReference>
<dbReference type="InterPro" id="IPR006665">
    <property type="entry name" value="OmpA-like"/>
</dbReference>
<protein>
    <submittedName>
        <fullName evidence="7">OmpA family protein</fullName>
    </submittedName>
</protein>
<evidence type="ECO:0000256" key="2">
    <source>
        <dbReference type="ARBA" id="ARBA00023136"/>
    </source>
</evidence>
<dbReference type="InterPro" id="IPR036737">
    <property type="entry name" value="OmpA-like_sf"/>
</dbReference>
<dbReference type="Pfam" id="PF00691">
    <property type="entry name" value="OmpA"/>
    <property type="match status" value="1"/>
</dbReference>
<feature type="domain" description="OmpA-like" evidence="6">
    <location>
        <begin position="126"/>
        <end position="240"/>
    </location>
</feature>
<dbReference type="PROSITE" id="PS51123">
    <property type="entry name" value="OMPA_2"/>
    <property type="match status" value="1"/>
</dbReference>
<evidence type="ECO:0000256" key="3">
    <source>
        <dbReference type="ARBA" id="ARBA00023237"/>
    </source>
</evidence>
<feature type="compositionally biased region" description="Low complexity" evidence="5">
    <location>
        <begin position="79"/>
        <end position="103"/>
    </location>
</feature>
<evidence type="ECO:0000313" key="7">
    <source>
        <dbReference type="EMBL" id="MEJ8853278.1"/>
    </source>
</evidence>
<proteinExistence type="predicted"/>
<dbReference type="SUPFAM" id="SSF103088">
    <property type="entry name" value="OmpA-like"/>
    <property type="match status" value="1"/>
</dbReference>
<dbReference type="PANTHER" id="PTHR30329">
    <property type="entry name" value="STATOR ELEMENT OF FLAGELLAR MOTOR COMPLEX"/>
    <property type="match status" value="1"/>
</dbReference>
<evidence type="ECO:0000259" key="6">
    <source>
        <dbReference type="PROSITE" id="PS51123"/>
    </source>
</evidence>
<reference evidence="7 8" key="1">
    <citation type="submission" date="2024-03" db="EMBL/GenBank/DDBJ databases">
        <title>Novel species of the genus Variovorax.</title>
        <authorList>
            <person name="Liu Q."/>
            <person name="Xin Y.-H."/>
        </authorList>
    </citation>
    <scope>NUCLEOTIDE SEQUENCE [LARGE SCALE GENOMIC DNA]</scope>
    <source>
        <strain evidence="7 8">KACC 18901</strain>
    </source>
</reference>
<feature type="region of interest" description="Disordered" evidence="5">
    <location>
        <begin position="63"/>
        <end position="103"/>
    </location>
</feature>
<keyword evidence="8" id="KW-1185">Reference proteome</keyword>
<keyword evidence="2 4" id="KW-0472">Membrane</keyword>
<gene>
    <name evidence="7" type="ORF">WKW79_01785</name>
</gene>
<dbReference type="PRINTS" id="PR01021">
    <property type="entry name" value="OMPADOMAIN"/>
</dbReference>
<dbReference type="Gene3D" id="3.30.1330.60">
    <property type="entry name" value="OmpA-like domain"/>
    <property type="match status" value="1"/>
</dbReference>
<organism evidence="7 8">
    <name type="scientific">Variovorax robiniae</name>
    <dbReference type="NCBI Taxonomy" id="1836199"/>
    <lineage>
        <taxon>Bacteria</taxon>
        <taxon>Pseudomonadati</taxon>
        <taxon>Pseudomonadota</taxon>
        <taxon>Betaproteobacteria</taxon>
        <taxon>Burkholderiales</taxon>
        <taxon>Comamonadaceae</taxon>
        <taxon>Variovorax</taxon>
    </lineage>
</organism>
<dbReference type="Proteomes" id="UP001367030">
    <property type="component" value="Unassembled WGS sequence"/>
</dbReference>
<name>A0ABU8X0E1_9BURK</name>
<accession>A0ABU8X0E1</accession>
<dbReference type="InterPro" id="IPR050330">
    <property type="entry name" value="Bact_OuterMem_StrucFunc"/>
</dbReference>
<keyword evidence="3" id="KW-0998">Cell outer membrane</keyword>
<comment type="subcellular location">
    <subcellularLocation>
        <location evidence="1">Cell outer membrane</location>
    </subcellularLocation>
</comment>
<evidence type="ECO:0000313" key="8">
    <source>
        <dbReference type="Proteomes" id="UP001367030"/>
    </source>
</evidence>